<feature type="compositionally biased region" description="Low complexity" evidence="18">
    <location>
        <begin position="604"/>
        <end position="613"/>
    </location>
</feature>
<evidence type="ECO:0000256" key="7">
    <source>
        <dbReference type="ARBA" id="ARBA00022792"/>
    </source>
</evidence>
<comment type="caution">
    <text evidence="26">The sequence shown here is derived from an EMBL/GenBank/DDBJ whole genome shotgun (WGS) entry which is preliminary data.</text>
</comment>
<dbReference type="SMART" id="SM00498">
    <property type="entry name" value="FH2"/>
    <property type="match status" value="1"/>
</dbReference>
<dbReference type="GeneID" id="42005623"/>
<evidence type="ECO:0000259" key="22">
    <source>
        <dbReference type="PROSITE" id="PS50929"/>
    </source>
</evidence>
<keyword evidence="7" id="KW-0999">Mitochondrion inner membrane</keyword>
<evidence type="ECO:0000256" key="17">
    <source>
        <dbReference type="ARBA" id="ARBA00042968"/>
    </source>
</evidence>
<dbReference type="Gene3D" id="1.20.58.2220">
    <property type="entry name" value="Formin, FH2 domain"/>
    <property type="match status" value="1"/>
</dbReference>
<evidence type="ECO:0000256" key="9">
    <source>
        <dbReference type="ARBA" id="ARBA00022946"/>
    </source>
</evidence>
<evidence type="ECO:0000256" key="15">
    <source>
        <dbReference type="ARBA" id="ARBA00040439"/>
    </source>
</evidence>
<dbReference type="InterPro" id="IPR003439">
    <property type="entry name" value="ABC_transporter-like_ATP-bd"/>
</dbReference>
<dbReference type="GO" id="GO:0006813">
    <property type="term" value="P:potassium ion transport"/>
    <property type="evidence" value="ECO:0007669"/>
    <property type="project" value="UniProtKB-KW"/>
</dbReference>
<comment type="subcellular location">
    <subcellularLocation>
        <location evidence="1">Mitochondrion inner membrane</location>
        <topology evidence="1">Multi-pass membrane protein</topology>
    </subcellularLocation>
</comment>
<reference evidence="26 27" key="1">
    <citation type="journal article" date="2019" name="Sci. Rep.">
        <title>Comparative genomics of chytrid fungi reveal insights into the obligate biotrophic and pathogenic lifestyle of Synchytrium endobioticum.</title>
        <authorList>
            <person name="van de Vossenberg B.T.L.H."/>
            <person name="Warris S."/>
            <person name="Nguyen H.D.T."/>
            <person name="van Gent-Pelzer M.P.E."/>
            <person name="Joly D.L."/>
            <person name="van de Geest H.C."/>
            <person name="Bonants P.J.M."/>
            <person name="Smith D.S."/>
            <person name="Levesque C.A."/>
            <person name="van der Lee T.A.J."/>
        </authorList>
    </citation>
    <scope>NUCLEOTIDE SEQUENCE [LARGE SCALE GENOMIC DNA]</scope>
    <source>
        <strain evidence="26 27">JEL517</strain>
    </source>
</reference>
<protein>
    <recommendedName>
        <fullName evidence="15">Mitochondrial potassium channel ATP-binding subunit</fullName>
    </recommendedName>
    <alternativeName>
        <fullName evidence="17">ATP-binding cassette sub-family B member 8, mitochondrial</fullName>
    </alternativeName>
    <alternativeName>
        <fullName evidence="16">Mitochondrial sulfonylurea-receptor</fullName>
    </alternativeName>
</protein>
<evidence type="ECO:0000313" key="26">
    <source>
        <dbReference type="EMBL" id="TPX32548.1"/>
    </source>
</evidence>
<dbReference type="PANTHER" id="PTHR43394">
    <property type="entry name" value="ATP-DEPENDENT PERMEASE MDL1, MITOCHONDRIAL"/>
    <property type="match status" value="1"/>
</dbReference>
<feature type="compositionally biased region" description="Basic and acidic residues" evidence="18">
    <location>
        <begin position="590"/>
        <end position="603"/>
    </location>
</feature>
<evidence type="ECO:0000256" key="11">
    <source>
        <dbReference type="ARBA" id="ARBA00022989"/>
    </source>
</evidence>
<dbReference type="InterPro" id="IPR003593">
    <property type="entry name" value="AAA+_ATPase"/>
</dbReference>
<dbReference type="InterPro" id="IPR036640">
    <property type="entry name" value="ABC1_TM_sf"/>
</dbReference>
<accession>A0A507BZK8</accession>
<dbReference type="OrthoDB" id="6500128at2759"/>
<dbReference type="InterPro" id="IPR017871">
    <property type="entry name" value="ABC_transporter-like_CS"/>
</dbReference>
<evidence type="ECO:0000256" key="13">
    <source>
        <dbReference type="ARBA" id="ARBA00023128"/>
    </source>
</evidence>
<evidence type="ECO:0000259" key="25">
    <source>
        <dbReference type="PROSITE" id="PS51444"/>
    </source>
</evidence>
<evidence type="ECO:0000259" key="20">
    <source>
        <dbReference type="PROSITE" id="PS50056"/>
    </source>
</evidence>
<keyword evidence="8" id="KW-0067">ATP-binding</keyword>
<dbReference type="SMART" id="SM01326">
    <property type="entry name" value="PTEN_C2"/>
    <property type="match status" value="1"/>
</dbReference>
<evidence type="ECO:0000259" key="21">
    <source>
        <dbReference type="PROSITE" id="PS50893"/>
    </source>
</evidence>
<dbReference type="PROSITE" id="PS00211">
    <property type="entry name" value="ABC_TRANSPORTER_1"/>
    <property type="match status" value="1"/>
</dbReference>
<evidence type="ECO:0000256" key="3">
    <source>
        <dbReference type="ARBA" id="ARBA00022448"/>
    </source>
</evidence>
<feature type="domain" description="FH2" evidence="25">
    <location>
        <begin position="844"/>
        <end position="1265"/>
    </location>
</feature>
<dbReference type="PROSITE" id="PS51444">
    <property type="entry name" value="FH2"/>
    <property type="match status" value="1"/>
</dbReference>
<feature type="compositionally biased region" description="Basic and acidic residues" evidence="18">
    <location>
        <begin position="507"/>
        <end position="528"/>
    </location>
</feature>
<dbReference type="PROSITE" id="PS50893">
    <property type="entry name" value="ABC_TRANSPORTER_2"/>
    <property type="match status" value="1"/>
</dbReference>
<dbReference type="CDD" id="cd03249">
    <property type="entry name" value="ABC_MTABC3_MDL1_MDL2"/>
    <property type="match status" value="1"/>
</dbReference>
<comment type="similarity">
    <text evidence="2">Belongs to the ABC transporter superfamily. ABCB family. Multidrug resistance exporter (TC 3.A.1.201) subfamily.</text>
</comment>
<dbReference type="InterPro" id="IPR029021">
    <property type="entry name" value="Prot-tyrosine_phosphatase-like"/>
</dbReference>
<dbReference type="InterPro" id="IPR011527">
    <property type="entry name" value="ABC1_TM_dom"/>
</dbReference>
<dbReference type="Pfam" id="PF10409">
    <property type="entry name" value="PTEN_C2"/>
    <property type="match status" value="1"/>
</dbReference>
<keyword evidence="5 19" id="KW-0812">Transmembrane</keyword>
<dbReference type="GO" id="GO:0016791">
    <property type="term" value="F:phosphatase activity"/>
    <property type="evidence" value="ECO:0007669"/>
    <property type="project" value="UniProtKB-ARBA"/>
</dbReference>
<keyword evidence="27" id="KW-1185">Reference proteome</keyword>
<feature type="compositionally biased region" description="Polar residues" evidence="18">
    <location>
        <begin position="787"/>
        <end position="796"/>
    </location>
</feature>
<dbReference type="FunFam" id="3.40.50.300:FF:000251">
    <property type="entry name" value="ABC transporter B family member 19"/>
    <property type="match status" value="1"/>
</dbReference>
<feature type="domain" description="C2 tensin-type" evidence="24">
    <location>
        <begin position="264"/>
        <end position="407"/>
    </location>
</feature>
<evidence type="ECO:0000256" key="18">
    <source>
        <dbReference type="SAM" id="MobiDB-lite"/>
    </source>
</evidence>
<dbReference type="InterPro" id="IPR039421">
    <property type="entry name" value="Type_1_exporter"/>
</dbReference>
<feature type="region of interest" description="Disordered" evidence="18">
    <location>
        <begin position="747"/>
        <end position="851"/>
    </location>
</feature>
<dbReference type="InterPro" id="IPR042201">
    <property type="entry name" value="FH2_Formin_sf"/>
</dbReference>
<evidence type="ECO:0000256" key="12">
    <source>
        <dbReference type="ARBA" id="ARBA00023065"/>
    </source>
</evidence>
<dbReference type="Gene3D" id="3.90.190.10">
    <property type="entry name" value="Protein tyrosine phosphatase superfamily"/>
    <property type="match status" value="1"/>
</dbReference>
<dbReference type="RefSeq" id="XP_031023735.1">
    <property type="nucleotide sequence ID" value="XM_031170326.1"/>
</dbReference>
<keyword evidence="12" id="KW-0406">Ion transport</keyword>
<dbReference type="SUPFAM" id="SSF49562">
    <property type="entry name" value="C2 domain (Calcium/lipid-binding domain, CaLB)"/>
    <property type="match status" value="1"/>
</dbReference>
<evidence type="ECO:0000256" key="19">
    <source>
        <dbReference type="SAM" id="Phobius"/>
    </source>
</evidence>
<feature type="region of interest" description="Disordered" evidence="18">
    <location>
        <begin position="1267"/>
        <end position="1343"/>
    </location>
</feature>
<keyword evidence="11 19" id="KW-1133">Transmembrane helix</keyword>
<dbReference type="SUPFAM" id="SSF101447">
    <property type="entry name" value="Formin homology 2 domain (FH2 domain)"/>
    <property type="match status" value="1"/>
</dbReference>
<evidence type="ECO:0000256" key="10">
    <source>
        <dbReference type="ARBA" id="ARBA00022958"/>
    </source>
</evidence>
<dbReference type="GO" id="GO:0005524">
    <property type="term" value="F:ATP binding"/>
    <property type="evidence" value="ECO:0007669"/>
    <property type="project" value="UniProtKB-KW"/>
</dbReference>
<dbReference type="InterPro" id="IPR029023">
    <property type="entry name" value="Tensin_phosphatase"/>
</dbReference>
<dbReference type="Proteomes" id="UP000319731">
    <property type="component" value="Unassembled WGS sequence"/>
</dbReference>
<feature type="region of interest" description="Disordered" evidence="18">
    <location>
        <begin position="507"/>
        <end position="569"/>
    </location>
</feature>
<dbReference type="SUPFAM" id="SSF52799">
    <property type="entry name" value="(Phosphotyrosine protein) phosphatases II"/>
    <property type="match status" value="1"/>
</dbReference>
<evidence type="ECO:0000256" key="6">
    <source>
        <dbReference type="ARBA" id="ARBA00022741"/>
    </source>
</evidence>
<organism evidence="26 27">
    <name type="scientific">Synchytrium microbalum</name>
    <dbReference type="NCBI Taxonomy" id="1806994"/>
    <lineage>
        <taxon>Eukaryota</taxon>
        <taxon>Fungi</taxon>
        <taxon>Fungi incertae sedis</taxon>
        <taxon>Chytridiomycota</taxon>
        <taxon>Chytridiomycota incertae sedis</taxon>
        <taxon>Chytridiomycetes</taxon>
        <taxon>Synchytriales</taxon>
        <taxon>Synchytriaceae</taxon>
        <taxon>Synchytrium</taxon>
    </lineage>
</organism>
<feature type="domain" description="ABC transporter" evidence="21">
    <location>
        <begin position="1811"/>
        <end position="2059"/>
    </location>
</feature>
<gene>
    <name evidence="26" type="ORF">SmJEL517_g04398</name>
</gene>
<evidence type="ECO:0000256" key="16">
    <source>
        <dbReference type="ARBA" id="ARBA00041416"/>
    </source>
</evidence>
<dbReference type="PROSITE" id="PS51182">
    <property type="entry name" value="C2_TENSIN"/>
    <property type="match status" value="1"/>
</dbReference>
<feature type="transmembrane region" description="Helical" evidence="19">
    <location>
        <begin position="1635"/>
        <end position="1656"/>
    </location>
</feature>
<dbReference type="SUPFAM" id="SSF52540">
    <property type="entry name" value="P-loop containing nucleoside triphosphate hydrolases"/>
    <property type="match status" value="1"/>
</dbReference>
<feature type="compositionally biased region" description="Low complexity" evidence="18">
    <location>
        <begin position="555"/>
        <end position="567"/>
    </location>
</feature>
<dbReference type="CDD" id="cd18574">
    <property type="entry name" value="ABC_6TM_ABCB8_like"/>
    <property type="match status" value="1"/>
</dbReference>
<dbReference type="Gene3D" id="2.60.40.1110">
    <property type="match status" value="1"/>
</dbReference>
<dbReference type="SMART" id="SM00382">
    <property type="entry name" value="AAA"/>
    <property type="match status" value="1"/>
</dbReference>
<dbReference type="PROSITE" id="PS00383">
    <property type="entry name" value="TYR_PHOSPHATASE_1"/>
    <property type="match status" value="1"/>
</dbReference>
<keyword evidence="4" id="KW-0633">Potassium transport</keyword>
<name>A0A507BZK8_9FUNG</name>
<dbReference type="GO" id="GO:0015421">
    <property type="term" value="F:ABC-type oligopeptide transporter activity"/>
    <property type="evidence" value="ECO:0007669"/>
    <property type="project" value="TreeGrafter"/>
</dbReference>
<dbReference type="InterPro" id="IPR014020">
    <property type="entry name" value="Tensin_C2-dom"/>
</dbReference>
<feature type="domain" description="ABC transmembrane type-1" evidence="22">
    <location>
        <begin position="1488"/>
        <end position="1778"/>
    </location>
</feature>
<dbReference type="PROSITE" id="PS51181">
    <property type="entry name" value="PPASE_TENSIN"/>
    <property type="match status" value="1"/>
</dbReference>
<dbReference type="PROSITE" id="PS50056">
    <property type="entry name" value="TYR_PHOSPHATASE_2"/>
    <property type="match status" value="1"/>
</dbReference>
<dbReference type="InterPro" id="IPR035892">
    <property type="entry name" value="C2_domain_sf"/>
</dbReference>
<dbReference type="Pfam" id="PF00005">
    <property type="entry name" value="ABC_tran"/>
    <property type="match status" value="1"/>
</dbReference>
<evidence type="ECO:0000259" key="24">
    <source>
        <dbReference type="PROSITE" id="PS51182"/>
    </source>
</evidence>
<feature type="compositionally biased region" description="Pro residues" evidence="18">
    <location>
        <begin position="799"/>
        <end position="838"/>
    </location>
</feature>
<dbReference type="PROSITE" id="PS50929">
    <property type="entry name" value="ABC_TM1F"/>
    <property type="match status" value="1"/>
</dbReference>
<evidence type="ECO:0000256" key="5">
    <source>
        <dbReference type="ARBA" id="ARBA00022692"/>
    </source>
</evidence>
<feature type="domain" description="Tyrosine specific protein phosphatases" evidence="20">
    <location>
        <begin position="172"/>
        <end position="232"/>
    </location>
</feature>
<dbReference type="STRING" id="1806994.A0A507BZK8"/>
<evidence type="ECO:0000313" key="27">
    <source>
        <dbReference type="Proteomes" id="UP000319731"/>
    </source>
</evidence>
<keyword evidence="10" id="KW-0630">Potassium</keyword>
<dbReference type="InterPro" id="IPR016130">
    <property type="entry name" value="Tyr_Pase_AS"/>
</dbReference>
<dbReference type="Pfam" id="PF02181">
    <property type="entry name" value="FH2"/>
    <property type="match status" value="1"/>
</dbReference>
<dbReference type="PANTHER" id="PTHR43394:SF17">
    <property type="entry name" value="MITOCHONDRIAL POTASSIUM CHANNEL ATP-BINDING SUBUNIT"/>
    <property type="match status" value="1"/>
</dbReference>
<dbReference type="GO" id="GO:0016887">
    <property type="term" value="F:ATP hydrolysis activity"/>
    <property type="evidence" value="ECO:0007669"/>
    <property type="project" value="InterPro"/>
</dbReference>
<dbReference type="InterPro" id="IPR015425">
    <property type="entry name" value="FH2_Formin"/>
</dbReference>
<evidence type="ECO:0000256" key="8">
    <source>
        <dbReference type="ARBA" id="ARBA00022840"/>
    </source>
</evidence>
<dbReference type="Gene3D" id="3.40.50.300">
    <property type="entry name" value="P-loop containing nucleotide triphosphate hydrolases"/>
    <property type="match status" value="1"/>
</dbReference>
<dbReference type="GO" id="GO:0005743">
    <property type="term" value="C:mitochondrial inner membrane"/>
    <property type="evidence" value="ECO:0007669"/>
    <property type="project" value="UniProtKB-SubCell"/>
</dbReference>
<evidence type="ECO:0000256" key="1">
    <source>
        <dbReference type="ARBA" id="ARBA00004448"/>
    </source>
</evidence>
<feature type="compositionally biased region" description="Acidic residues" evidence="18">
    <location>
        <begin position="1333"/>
        <end position="1343"/>
    </location>
</feature>
<keyword evidence="9" id="KW-0809">Transit peptide</keyword>
<feature type="region of interest" description="Disordered" evidence="18">
    <location>
        <begin position="1"/>
        <end position="20"/>
    </location>
</feature>
<dbReference type="InterPro" id="IPR027417">
    <property type="entry name" value="P-loop_NTPase"/>
</dbReference>
<keyword evidence="14 19" id="KW-0472">Membrane</keyword>
<feature type="region of interest" description="Disordered" evidence="18">
    <location>
        <begin position="581"/>
        <end position="617"/>
    </location>
</feature>
<dbReference type="SUPFAM" id="SSF90123">
    <property type="entry name" value="ABC transporter transmembrane region"/>
    <property type="match status" value="1"/>
</dbReference>
<dbReference type="GO" id="GO:0090374">
    <property type="term" value="P:oligopeptide export from mitochondrion"/>
    <property type="evidence" value="ECO:0007669"/>
    <property type="project" value="TreeGrafter"/>
</dbReference>
<dbReference type="Pfam" id="PF00664">
    <property type="entry name" value="ABC_membrane"/>
    <property type="match status" value="1"/>
</dbReference>
<keyword evidence="3" id="KW-0813">Transport</keyword>
<keyword evidence="6" id="KW-0547">Nucleotide-binding</keyword>
<keyword evidence="13" id="KW-0496">Mitochondrion</keyword>
<sequence length="2067" mass="227576">MSAYGHSPKQQPRSPRPPVAQSVNVVSNLPVEKRRATLVSHDDFFINEPRRLPAAPLPLVNAQGRPKVSRILGPPAPPMPRDSRFYDLLQNLDVTRITNRVLACGLPWKNRSEKKSRRNNVEELGVFLTARYGKKYMVWNLAGDTSPGYDPAPLDNQVVSFSMTKAYQMSLKTIFDIVRSISSWLAMDGGNVAIVHCTNGYSRTSVVVACYLRYADLFEDTAEAFQYFVSRRTPNDESWITTSQRRYVQYFENILLLEGVPPNPSPLRLHRVMLNSIPNFDGMGGCQPGCEIYQEGKLIYSTAMPGAQHDGDELPPVYSDGYHIIFHITRKLPLVLEKDIAVRIFHWSDPIRNPSQLTTMAGFSFHTGFMPNGLIRVAMQDLELAKRDIDEGRFSTDFSMDLIFSDLSDGDISSSEARPVTYVDHLDRRLSKCLVRLVKYHHVKVDEGLLKSLEKLGSTRIVASLALQRTNNNIHDAHEYISSVLNKSSATATITKELAQMGREVSYRMRLSDSPEPKASRTIQDRPNRGNYHPAPLRATTDRPDSLYTIDGAESDYGYNNNSSSSRDNYDQALHMKYNSIMSETAPSRPQKDARRRGDDDRSSVFSSSSAGSTTNVKTRKLRELLARAKWDDYLAPETKSAFEGLDESQQAEVLESAVRRARESLLLMNEEDANYGSSSYNNTSSKTRGRADSETVDDMIAALLASARGERTLNQDLIEAASAAAKQAELYGGSSSDVFAELKAKTARRTNSSDVLDQDEIDPTASLSRNKRKSFNNGVQDMLPITSPQSPSSRDASIPPPPPPPPGMDGFGGPPPPPPPPPGMFGGPPPPPPPPGMPGSAPSLPPADAKRVRAKLHWNEIRDNSVLAGSVWADLGDQGDDLSLDVKKFEELFVVTNDKSKAKIEVKPKETNKSPVSSVLDMRRANNIAIGMSRFTRRGLNAELIVKALRDLDESLLDGDDLIALDQLMPTPQERSMLELYISSGKSDQEPLSPPDQFLADMMKDKDVTMYKAAFMFKASLDTDATDIQAKMSKMTEVAEHLRQSENLKTVLASVLKLGNLSNYDYGASNERHAPARAQGFKIEALAKLKDVKSADRKSSMLTFLVENLRLSRPDVLDIANEFADLKVVRFYDTREIAGQLGQLESQLNGITNYRWASREYSDKIAPSVEEWKKRILFIRDQLNTFKVAWTDAVKYFGDNPADYQPLYDKPRGGDSFSNSGKEPSHLFSTLDLFFQSFAEAVALDKKRRDDAERAIKREAAKLEREATLGRNRGKSAGEKTLPMHGSSKSVDLVGGGGQSSSSLNQPAESSGPTGSNNGNNNVSRLQPPLPEPEEVVEPRQDDEDEIFKRIEGLGSDPYQKLEVPGLCPNCCEYAIGGLFCFTQDHSRSRHSPYNSLFKLGFAVILPSATLAFAYQSYTSIYAETSSLQRQKPLLELKPITTNEHLDDDDSLHDLVEGGVKPALDPSTSSTLKEIARAVAPDWALLLAIVSVTVASAACNILTPVAIGELVAVVQGLIKDGGGGATDLQVLNVPAFKLMGLFAGQGLLTFIDVALVSRLGENLATRLRSDLFSAVMKQEMGFFDNHLQGEVIGRLTQDVSEFKHTFKLCITQGLKCITQLIGSAIQLWRLSAPLTWTMIKIMPIIYVGMNFYGMFLRKISKSARVGDSIASGVAGEAISNIRVVRAFAAEGREGDRYLEAAESSASLNTYLGFHIGLFQGLTNTSIGFMILFILYGGGAKVAQGEMSGGQLMSYMVATQSAQRSAMLVGALFGQVVKALGSAARVFEYMERQSSIPIQGGLKPDSFSGHIEFRNVSFAYPTRKNQLVLQRLNLELPIGKVVALCGASGAGKSTVAHLIERFYDPDSGDILLDNISLRDLDPSWVRQQIGYISQEPVLFATSIFENIRQVHLYGKPNATRDEVEIAAKKANIHSVIMTFPDGYDTLVGERGASLSGGQKQRVAIARAILKDPKVLILDEATSALDSQSEKLVQDALEKIMIGRTTLVVAHRLSTIKNSDLIVVLSAAGRDKRADGNVVEKGNHDELIKKKGAYYDLYSRMATADDGR</sequence>
<feature type="compositionally biased region" description="Low complexity" evidence="18">
    <location>
        <begin position="1311"/>
        <end position="1328"/>
    </location>
</feature>
<dbReference type="InterPro" id="IPR000387">
    <property type="entry name" value="Tyr_Pase_dom"/>
</dbReference>
<evidence type="ECO:0000256" key="2">
    <source>
        <dbReference type="ARBA" id="ARBA00007577"/>
    </source>
</evidence>
<evidence type="ECO:0000256" key="14">
    <source>
        <dbReference type="ARBA" id="ARBA00023136"/>
    </source>
</evidence>
<proteinExistence type="inferred from homology"/>
<evidence type="ECO:0000256" key="4">
    <source>
        <dbReference type="ARBA" id="ARBA00022538"/>
    </source>
</evidence>
<feature type="domain" description="Phosphatase tensin-type" evidence="23">
    <location>
        <begin position="83"/>
        <end position="258"/>
    </location>
</feature>
<dbReference type="EMBL" id="QEAO01000029">
    <property type="protein sequence ID" value="TPX32548.1"/>
    <property type="molecule type" value="Genomic_DNA"/>
</dbReference>
<dbReference type="Gene3D" id="1.20.1560.10">
    <property type="entry name" value="ABC transporter type 1, transmembrane domain"/>
    <property type="match status" value="1"/>
</dbReference>
<evidence type="ECO:0000259" key="23">
    <source>
        <dbReference type="PROSITE" id="PS51181"/>
    </source>
</evidence>